<gene>
    <name evidence="1" type="ORF">LOK49_LG01G00359</name>
</gene>
<reference evidence="1 2" key="1">
    <citation type="journal article" date="2022" name="Plant J.">
        <title>Chromosome-level genome of Camellia lanceoleosa provides a valuable resource for understanding genome evolution and self-incompatibility.</title>
        <authorList>
            <person name="Gong W."/>
            <person name="Xiao S."/>
            <person name="Wang L."/>
            <person name="Liao Z."/>
            <person name="Chang Y."/>
            <person name="Mo W."/>
            <person name="Hu G."/>
            <person name="Li W."/>
            <person name="Zhao G."/>
            <person name="Zhu H."/>
            <person name="Hu X."/>
            <person name="Ji K."/>
            <person name="Xiang X."/>
            <person name="Song Q."/>
            <person name="Yuan D."/>
            <person name="Jin S."/>
            <person name="Zhang L."/>
        </authorList>
    </citation>
    <scope>NUCLEOTIDE SEQUENCE [LARGE SCALE GENOMIC DNA]</scope>
    <source>
        <strain evidence="1">SQ_2022a</strain>
    </source>
</reference>
<accession>A0ACC0J616</accession>
<dbReference type="EMBL" id="CM045758">
    <property type="protein sequence ID" value="KAI8032953.1"/>
    <property type="molecule type" value="Genomic_DNA"/>
</dbReference>
<evidence type="ECO:0000313" key="1">
    <source>
        <dbReference type="EMBL" id="KAI8032953.1"/>
    </source>
</evidence>
<name>A0ACC0J616_9ERIC</name>
<dbReference type="Proteomes" id="UP001060215">
    <property type="component" value="Chromosome 1"/>
</dbReference>
<protein>
    <submittedName>
        <fullName evidence="1">Pentatricopeptide repeat-containing protein</fullName>
    </submittedName>
</protein>
<keyword evidence="2" id="KW-1185">Reference proteome</keyword>
<sequence>MDEVRSLARDHGLKKTPGWSSIELNNMIDVFYTENQSYSYCEEIYKELEILAATIKITGYIPDYSFVLLDVEEDEKEYILMSHSEKLVITEGDYCKGFEPLPSLQGFALVGIIDDLEY</sequence>
<comment type="caution">
    <text evidence="1">The sequence shown here is derived from an EMBL/GenBank/DDBJ whole genome shotgun (WGS) entry which is preliminary data.</text>
</comment>
<organism evidence="1 2">
    <name type="scientific">Camellia lanceoleosa</name>
    <dbReference type="NCBI Taxonomy" id="1840588"/>
    <lineage>
        <taxon>Eukaryota</taxon>
        <taxon>Viridiplantae</taxon>
        <taxon>Streptophyta</taxon>
        <taxon>Embryophyta</taxon>
        <taxon>Tracheophyta</taxon>
        <taxon>Spermatophyta</taxon>
        <taxon>Magnoliopsida</taxon>
        <taxon>eudicotyledons</taxon>
        <taxon>Gunneridae</taxon>
        <taxon>Pentapetalae</taxon>
        <taxon>asterids</taxon>
        <taxon>Ericales</taxon>
        <taxon>Theaceae</taxon>
        <taxon>Camellia</taxon>
    </lineage>
</organism>
<evidence type="ECO:0000313" key="2">
    <source>
        <dbReference type="Proteomes" id="UP001060215"/>
    </source>
</evidence>
<proteinExistence type="predicted"/>